<dbReference type="Proteomes" id="UP000233469">
    <property type="component" value="Unassembled WGS sequence"/>
</dbReference>
<name>A0A2N1MEU0_9GLOM</name>
<accession>A0A2N1MEU0</accession>
<dbReference type="VEuPathDB" id="FungiDB:FUN_003457"/>
<evidence type="ECO:0000313" key="2">
    <source>
        <dbReference type="Proteomes" id="UP000233469"/>
    </source>
</evidence>
<protein>
    <submittedName>
        <fullName evidence="1">Uncharacterized protein</fullName>
    </submittedName>
</protein>
<proteinExistence type="predicted"/>
<dbReference type="EMBL" id="LLXL01002701">
    <property type="protein sequence ID" value="PKK60157.1"/>
    <property type="molecule type" value="Genomic_DNA"/>
</dbReference>
<comment type="caution">
    <text evidence="1">The sequence shown here is derived from an EMBL/GenBank/DDBJ whole genome shotgun (WGS) entry which is preliminary data.</text>
</comment>
<sequence>MKLYIHPNIYPLTINILHLQYLYAFTIHTLEELIHEHLKEYKKKGVDFRATLKVLELIWVSVGTCGLVIDEHIGLESDGSNHAKSVSHHFYHIENDPQLRAILYMVPSVKLASHGHFIAYDEALELFGVEFVKQNVTRIPTDKEKLKLKHN</sequence>
<dbReference type="AlphaFoldDB" id="A0A2N1MEU0"/>
<organism evidence="1 2">
    <name type="scientific">Rhizophagus irregularis</name>
    <dbReference type="NCBI Taxonomy" id="588596"/>
    <lineage>
        <taxon>Eukaryota</taxon>
        <taxon>Fungi</taxon>
        <taxon>Fungi incertae sedis</taxon>
        <taxon>Mucoromycota</taxon>
        <taxon>Glomeromycotina</taxon>
        <taxon>Glomeromycetes</taxon>
        <taxon>Glomerales</taxon>
        <taxon>Glomeraceae</taxon>
        <taxon>Rhizophagus</taxon>
    </lineage>
</organism>
<evidence type="ECO:0000313" key="1">
    <source>
        <dbReference type="EMBL" id="PKK60157.1"/>
    </source>
</evidence>
<reference evidence="1 2" key="2">
    <citation type="submission" date="2017-10" db="EMBL/GenBank/DDBJ databases">
        <title>Extensive intraspecific genome diversity in a model arbuscular mycorrhizal fungus.</title>
        <authorList>
            <person name="Chen E.C.H."/>
            <person name="Morin E."/>
            <person name="Baudet D."/>
            <person name="Noel J."/>
            <person name="Ndikumana S."/>
            <person name="Charron P."/>
            <person name="St-Onge C."/>
            <person name="Giorgi J."/>
            <person name="Grigoriev I.V."/>
            <person name="Roux C."/>
            <person name="Martin F.M."/>
            <person name="Corradi N."/>
        </authorList>
    </citation>
    <scope>NUCLEOTIDE SEQUENCE [LARGE SCALE GENOMIC DNA]</scope>
    <source>
        <strain evidence="1 2">C2</strain>
    </source>
</reference>
<gene>
    <name evidence="1" type="ORF">RhiirC2_793741</name>
</gene>
<reference evidence="1 2" key="1">
    <citation type="submission" date="2016-04" db="EMBL/GenBank/DDBJ databases">
        <title>Genome analyses suggest a sexual origin of heterokaryosis in a supposedly ancient asexual fungus.</title>
        <authorList>
            <person name="Ropars J."/>
            <person name="Sedzielewska K."/>
            <person name="Noel J."/>
            <person name="Charron P."/>
            <person name="Farinelli L."/>
            <person name="Marton T."/>
            <person name="Kruger M."/>
            <person name="Pelin A."/>
            <person name="Brachmann A."/>
            <person name="Corradi N."/>
        </authorList>
    </citation>
    <scope>NUCLEOTIDE SEQUENCE [LARGE SCALE GENOMIC DNA]</scope>
    <source>
        <strain evidence="1 2">C2</strain>
    </source>
</reference>